<dbReference type="AlphaFoldDB" id="A0A8K0L1N4"/>
<keyword evidence="4" id="KW-1185">Reference proteome</keyword>
<evidence type="ECO:0000256" key="2">
    <source>
        <dbReference type="SAM" id="SignalP"/>
    </source>
</evidence>
<feature type="compositionally biased region" description="Polar residues" evidence="1">
    <location>
        <begin position="88"/>
        <end position="136"/>
    </location>
</feature>
<evidence type="ECO:0000313" key="4">
    <source>
        <dbReference type="Proteomes" id="UP000809789"/>
    </source>
</evidence>
<accession>A0A8K0L1N4</accession>
<dbReference type="Proteomes" id="UP000809789">
    <property type="component" value="Unassembled WGS sequence"/>
</dbReference>
<feature type="region of interest" description="Disordered" evidence="1">
    <location>
        <begin position="69"/>
        <end position="177"/>
    </location>
</feature>
<protein>
    <submittedName>
        <fullName evidence="3">Uncharacterized protein</fullName>
    </submittedName>
</protein>
<organism evidence="3 4">
    <name type="scientific">Elsinoe batatas</name>
    <dbReference type="NCBI Taxonomy" id="2601811"/>
    <lineage>
        <taxon>Eukaryota</taxon>
        <taxon>Fungi</taxon>
        <taxon>Dikarya</taxon>
        <taxon>Ascomycota</taxon>
        <taxon>Pezizomycotina</taxon>
        <taxon>Dothideomycetes</taxon>
        <taxon>Dothideomycetidae</taxon>
        <taxon>Myriangiales</taxon>
        <taxon>Elsinoaceae</taxon>
        <taxon>Elsinoe</taxon>
    </lineage>
</organism>
<comment type="caution">
    <text evidence="3">The sequence shown here is derived from an EMBL/GenBank/DDBJ whole genome shotgun (WGS) entry which is preliminary data.</text>
</comment>
<reference evidence="3" key="1">
    <citation type="submission" date="2021-07" db="EMBL/GenBank/DDBJ databases">
        <title>Elsinoe batatas strain:CRI-CJ2 Genome sequencing and assembly.</title>
        <authorList>
            <person name="Huang L."/>
        </authorList>
    </citation>
    <scope>NUCLEOTIDE SEQUENCE</scope>
    <source>
        <strain evidence="3">CRI-CJ2</strain>
    </source>
</reference>
<keyword evidence="2" id="KW-0732">Signal</keyword>
<evidence type="ECO:0000313" key="3">
    <source>
        <dbReference type="EMBL" id="KAG8624188.1"/>
    </source>
</evidence>
<dbReference type="EMBL" id="JAESVG020000010">
    <property type="protein sequence ID" value="KAG8624188.1"/>
    <property type="molecule type" value="Genomic_DNA"/>
</dbReference>
<sequence>MRGFSKYVILALGMAVFEARMAMALDMDNVIQQVLGTDDGDDAATDAIVQHAATGLGMESDDVDDLLGDDKPMKDDNPYKGLFGSEDGPTSTVGESYSPMPQTTAIPTATGSSAAKPTSIGPYSNSTSTHSPTRPGSTPAVASKTGSANACEPTAGATPTGRYTSKTNETCLGGKSQVPEMRQSHRYIAHSFIAADTSHVSCSTALAKALQARLRIPTRKAQIRHISKARQRVPARAVPPPVHLSGFLASSIAALSTGICYIRRLSEGCMQWSWS</sequence>
<feature type="compositionally biased region" description="Basic and acidic residues" evidence="1">
    <location>
        <begin position="69"/>
        <end position="78"/>
    </location>
</feature>
<feature type="chain" id="PRO_5035469480" evidence="2">
    <location>
        <begin position="25"/>
        <end position="275"/>
    </location>
</feature>
<feature type="compositionally biased region" description="Polar residues" evidence="1">
    <location>
        <begin position="161"/>
        <end position="170"/>
    </location>
</feature>
<name>A0A8K0L1N4_9PEZI</name>
<gene>
    <name evidence="3" type="ORF">KVT40_009164</name>
</gene>
<proteinExistence type="predicted"/>
<feature type="signal peptide" evidence="2">
    <location>
        <begin position="1"/>
        <end position="24"/>
    </location>
</feature>
<dbReference type="OrthoDB" id="3932539at2759"/>
<evidence type="ECO:0000256" key="1">
    <source>
        <dbReference type="SAM" id="MobiDB-lite"/>
    </source>
</evidence>